<protein>
    <recommendedName>
        <fullName evidence="3">Lipoprotein</fullName>
    </recommendedName>
</protein>
<proteinExistence type="predicted"/>
<dbReference type="PROSITE" id="PS51257">
    <property type="entry name" value="PROKAR_LIPOPROTEIN"/>
    <property type="match status" value="1"/>
</dbReference>
<keyword evidence="1" id="KW-0812">Transmembrane</keyword>
<dbReference type="AlphaFoldDB" id="A0A383AY04"/>
<keyword evidence="1" id="KW-1133">Transmembrane helix</keyword>
<organism evidence="2">
    <name type="scientific">marine metagenome</name>
    <dbReference type="NCBI Taxonomy" id="408172"/>
    <lineage>
        <taxon>unclassified sequences</taxon>
        <taxon>metagenomes</taxon>
        <taxon>ecological metagenomes</taxon>
    </lineage>
</organism>
<name>A0A383AY04_9ZZZZ</name>
<evidence type="ECO:0008006" key="3">
    <source>
        <dbReference type="Google" id="ProtNLM"/>
    </source>
</evidence>
<dbReference type="EMBL" id="UINC01195710">
    <property type="protein sequence ID" value="SVE12399.1"/>
    <property type="molecule type" value="Genomic_DNA"/>
</dbReference>
<feature type="transmembrane region" description="Helical" evidence="1">
    <location>
        <begin position="27"/>
        <end position="46"/>
    </location>
</feature>
<gene>
    <name evidence="2" type="ORF">METZ01_LOCUS465253</name>
</gene>
<accession>A0A383AY04</accession>
<evidence type="ECO:0000313" key="2">
    <source>
        <dbReference type="EMBL" id="SVE12399.1"/>
    </source>
</evidence>
<sequence>MKKTLLIVLPPLLTVGCENFQDSKIDGVIWMVLVCGVLLIDLMIYINNN</sequence>
<keyword evidence="1" id="KW-0472">Membrane</keyword>
<reference evidence="2" key="1">
    <citation type="submission" date="2018-05" db="EMBL/GenBank/DDBJ databases">
        <authorList>
            <person name="Lanie J.A."/>
            <person name="Ng W.-L."/>
            <person name="Kazmierczak K.M."/>
            <person name="Andrzejewski T.M."/>
            <person name="Davidsen T.M."/>
            <person name="Wayne K.J."/>
            <person name="Tettelin H."/>
            <person name="Glass J.I."/>
            <person name="Rusch D."/>
            <person name="Podicherti R."/>
            <person name="Tsui H.-C.T."/>
            <person name="Winkler M.E."/>
        </authorList>
    </citation>
    <scope>NUCLEOTIDE SEQUENCE</scope>
</reference>
<evidence type="ECO:0000256" key="1">
    <source>
        <dbReference type="SAM" id="Phobius"/>
    </source>
</evidence>